<sequence>MRTRPLLAAPLLAAALLAGCSGDGDDRAGAPAPAPSTAAGATGTTPAPDAPGAPAPARPSGTAPPGTPPAGGAPAGGATAPGGAPAPSPQGSRSPSRAPAPPAEGTTSVEAGTAFVLADGSTGCVLSGSGARCDTPVRSWEPPPGDCAQDYGQGVEVRDGSVGFTCGGESPLGAQRTLAAGEALRVAEVVCLALPEGVQCEDGASGRGFVVSRAAYAFF</sequence>
<protein>
    <submittedName>
        <fullName evidence="3">Uncharacterized protein</fullName>
    </submittedName>
</protein>
<feature type="signal peptide" evidence="2">
    <location>
        <begin position="1"/>
        <end position="20"/>
    </location>
</feature>
<gene>
    <name evidence="3" type="ORF">D5H78_11245</name>
</gene>
<dbReference type="AlphaFoldDB" id="A0A3A3ZK69"/>
<keyword evidence="2" id="KW-0732">Signal</keyword>
<dbReference type="Proteomes" id="UP000265614">
    <property type="component" value="Unassembled WGS sequence"/>
</dbReference>
<dbReference type="EMBL" id="QZEZ01000004">
    <property type="protein sequence ID" value="RJK96109.1"/>
    <property type="molecule type" value="Genomic_DNA"/>
</dbReference>
<reference evidence="3 4" key="1">
    <citation type="submission" date="2018-09" db="EMBL/GenBank/DDBJ databases">
        <title>YIM 75000 draft genome.</title>
        <authorList>
            <person name="Tang S."/>
            <person name="Feng Y."/>
        </authorList>
    </citation>
    <scope>NUCLEOTIDE SEQUENCE [LARGE SCALE GENOMIC DNA]</scope>
    <source>
        <strain evidence="3 4">YIM 75000</strain>
    </source>
</reference>
<feature type="region of interest" description="Disordered" evidence="1">
    <location>
        <begin position="19"/>
        <end position="107"/>
    </location>
</feature>
<dbReference type="OrthoDB" id="5007821at2"/>
<comment type="caution">
    <text evidence="3">The sequence shown here is derived from an EMBL/GenBank/DDBJ whole genome shotgun (WGS) entry which is preliminary data.</text>
</comment>
<dbReference type="PROSITE" id="PS51257">
    <property type="entry name" value="PROKAR_LIPOPROTEIN"/>
    <property type="match status" value="1"/>
</dbReference>
<accession>A0A3A3ZK69</accession>
<proteinExistence type="predicted"/>
<name>A0A3A3ZK69_9ACTN</name>
<dbReference type="RefSeq" id="WP_119950535.1">
    <property type="nucleotide sequence ID" value="NZ_QZEZ01000004.1"/>
</dbReference>
<organism evidence="3 4">
    <name type="scientific">Vallicoccus soli</name>
    <dbReference type="NCBI Taxonomy" id="2339232"/>
    <lineage>
        <taxon>Bacteria</taxon>
        <taxon>Bacillati</taxon>
        <taxon>Actinomycetota</taxon>
        <taxon>Actinomycetes</taxon>
        <taxon>Motilibacterales</taxon>
        <taxon>Vallicoccaceae</taxon>
        <taxon>Vallicoccus</taxon>
    </lineage>
</organism>
<feature type="compositionally biased region" description="Pro residues" evidence="1">
    <location>
        <begin position="48"/>
        <end position="57"/>
    </location>
</feature>
<evidence type="ECO:0000256" key="1">
    <source>
        <dbReference type="SAM" id="MobiDB-lite"/>
    </source>
</evidence>
<feature type="compositionally biased region" description="Low complexity" evidence="1">
    <location>
        <begin position="29"/>
        <end position="47"/>
    </location>
</feature>
<evidence type="ECO:0000313" key="4">
    <source>
        <dbReference type="Proteomes" id="UP000265614"/>
    </source>
</evidence>
<feature type="compositionally biased region" description="Low complexity" evidence="1">
    <location>
        <begin position="58"/>
        <end position="97"/>
    </location>
</feature>
<evidence type="ECO:0000256" key="2">
    <source>
        <dbReference type="SAM" id="SignalP"/>
    </source>
</evidence>
<evidence type="ECO:0000313" key="3">
    <source>
        <dbReference type="EMBL" id="RJK96109.1"/>
    </source>
</evidence>
<feature type="chain" id="PRO_5039363025" evidence="2">
    <location>
        <begin position="21"/>
        <end position="219"/>
    </location>
</feature>
<keyword evidence="4" id="KW-1185">Reference proteome</keyword>